<feature type="transmembrane region" description="Helical" evidence="2">
    <location>
        <begin position="121"/>
        <end position="141"/>
    </location>
</feature>
<proteinExistence type="predicted"/>
<organism evidence="3 4">
    <name type="scientific">Streptomyces antimicrobicus</name>
    <dbReference type="NCBI Taxonomy" id="2883108"/>
    <lineage>
        <taxon>Bacteria</taxon>
        <taxon>Bacillati</taxon>
        <taxon>Actinomycetota</taxon>
        <taxon>Actinomycetes</taxon>
        <taxon>Kitasatosporales</taxon>
        <taxon>Streptomycetaceae</taxon>
        <taxon>Streptomyces</taxon>
    </lineage>
</organism>
<feature type="transmembrane region" description="Helical" evidence="2">
    <location>
        <begin position="54"/>
        <end position="73"/>
    </location>
</feature>
<feature type="transmembrane region" description="Helical" evidence="2">
    <location>
        <begin position="15"/>
        <end position="34"/>
    </location>
</feature>
<gene>
    <name evidence="3" type="ORF">LG632_22275</name>
</gene>
<evidence type="ECO:0000313" key="3">
    <source>
        <dbReference type="EMBL" id="MCB5182096.1"/>
    </source>
</evidence>
<reference evidence="3 4" key="1">
    <citation type="submission" date="2021-10" db="EMBL/GenBank/DDBJ databases">
        <title>Streptomyces sp. strain SMC 277, a novel streptomycete isolated from soil.</title>
        <authorList>
            <person name="Chanama M."/>
        </authorList>
    </citation>
    <scope>NUCLEOTIDE SEQUENCE [LARGE SCALE GENOMIC DNA]</scope>
    <source>
        <strain evidence="3 4">SMC 277</strain>
    </source>
</reference>
<evidence type="ECO:0000256" key="1">
    <source>
        <dbReference type="SAM" id="MobiDB-lite"/>
    </source>
</evidence>
<keyword evidence="4" id="KW-1185">Reference proteome</keyword>
<evidence type="ECO:0000313" key="4">
    <source>
        <dbReference type="Proteomes" id="UP001199054"/>
    </source>
</evidence>
<sequence length="285" mass="30538">MGHWWYRNIVEPGKLPLLLALVSFVLSFLVTRTITRLIRAGRGPFRNVTPGGLHVHHVVPGVVLVIVGGFGAVGSSKHSVGGLLSAVLFGLGAGLVLDEFALILHLDDVYWSEQGRKSVEIVVLTAALVALVLGGFLPFGVDDLTSEERQNRGLVVMNTALNFFIALVALWKGKPRTALLGTVIPFVALIGAVRLARPGSPYARRFYANRPKARAKAGLRAFHHDRRWAAPRRRFQDWIGGAPDPVEEPVGPPQAPPPGPPQAPPPGPPPGPPQGKDDPGDLSRG</sequence>
<accession>A0ABS8BBW0</accession>
<feature type="transmembrane region" description="Helical" evidence="2">
    <location>
        <begin position="80"/>
        <end position="101"/>
    </location>
</feature>
<evidence type="ECO:0008006" key="5">
    <source>
        <dbReference type="Google" id="ProtNLM"/>
    </source>
</evidence>
<dbReference type="EMBL" id="JAJAUY010000105">
    <property type="protein sequence ID" value="MCB5182096.1"/>
    <property type="molecule type" value="Genomic_DNA"/>
</dbReference>
<keyword evidence="2" id="KW-1133">Transmembrane helix</keyword>
<feature type="region of interest" description="Disordered" evidence="1">
    <location>
        <begin position="237"/>
        <end position="285"/>
    </location>
</feature>
<feature type="compositionally biased region" description="Pro residues" evidence="1">
    <location>
        <begin position="250"/>
        <end position="273"/>
    </location>
</feature>
<keyword evidence="2" id="KW-0812">Transmembrane</keyword>
<name>A0ABS8BBW0_9ACTN</name>
<feature type="transmembrane region" description="Helical" evidence="2">
    <location>
        <begin position="153"/>
        <end position="171"/>
    </location>
</feature>
<evidence type="ECO:0000256" key="2">
    <source>
        <dbReference type="SAM" id="Phobius"/>
    </source>
</evidence>
<keyword evidence="2" id="KW-0472">Membrane</keyword>
<protein>
    <recommendedName>
        <fullName evidence="5">Integral membrane protein</fullName>
    </recommendedName>
</protein>
<dbReference type="RefSeq" id="WP_226729193.1">
    <property type="nucleotide sequence ID" value="NZ_JAJAUY010000105.1"/>
</dbReference>
<comment type="caution">
    <text evidence="3">The sequence shown here is derived from an EMBL/GenBank/DDBJ whole genome shotgun (WGS) entry which is preliminary data.</text>
</comment>
<feature type="transmembrane region" description="Helical" evidence="2">
    <location>
        <begin position="177"/>
        <end position="196"/>
    </location>
</feature>
<dbReference type="Proteomes" id="UP001199054">
    <property type="component" value="Unassembled WGS sequence"/>
</dbReference>
<feature type="compositionally biased region" description="Basic and acidic residues" evidence="1">
    <location>
        <begin position="275"/>
        <end position="285"/>
    </location>
</feature>